<proteinExistence type="predicted"/>
<reference evidence="1" key="1">
    <citation type="journal article" date="2020" name="bioRxiv">
        <title>Chromosome-level reference genome of the European wasp spider Argiope bruennichi: a resource for studies on range expansion and evolutionary adaptation.</title>
        <authorList>
            <person name="Sheffer M.M."/>
            <person name="Hoppe A."/>
            <person name="Krehenwinkel H."/>
            <person name="Uhl G."/>
            <person name="Kuss A.W."/>
            <person name="Jensen L."/>
            <person name="Jensen C."/>
            <person name="Gillespie R.G."/>
            <person name="Hoff K.J."/>
            <person name="Prost S."/>
        </authorList>
    </citation>
    <scope>NUCLEOTIDE SEQUENCE</scope>
</reference>
<evidence type="ECO:0000313" key="1">
    <source>
        <dbReference type="EMBL" id="KAF8783418.1"/>
    </source>
</evidence>
<sequence>MANRPCVVRDKEKWPLLQVKMRISFEEMSVYQSSTNGARVKPGEGLIISPVMMTVSGREKKMHGPCINDSSLIMPAIDNDCKTILSLLTVFNLLPVSAPL</sequence>
<evidence type="ECO:0000313" key="2">
    <source>
        <dbReference type="Proteomes" id="UP000807504"/>
    </source>
</evidence>
<gene>
    <name evidence="1" type="ORF">HNY73_013581</name>
</gene>
<reference evidence="1" key="2">
    <citation type="submission" date="2020-06" db="EMBL/GenBank/DDBJ databases">
        <authorList>
            <person name="Sheffer M."/>
        </authorList>
    </citation>
    <scope>NUCLEOTIDE SEQUENCE</scope>
</reference>
<accession>A0A8T0F3C9</accession>
<organism evidence="1 2">
    <name type="scientific">Argiope bruennichi</name>
    <name type="common">Wasp spider</name>
    <name type="synonym">Aranea bruennichi</name>
    <dbReference type="NCBI Taxonomy" id="94029"/>
    <lineage>
        <taxon>Eukaryota</taxon>
        <taxon>Metazoa</taxon>
        <taxon>Ecdysozoa</taxon>
        <taxon>Arthropoda</taxon>
        <taxon>Chelicerata</taxon>
        <taxon>Arachnida</taxon>
        <taxon>Araneae</taxon>
        <taxon>Araneomorphae</taxon>
        <taxon>Entelegynae</taxon>
        <taxon>Araneoidea</taxon>
        <taxon>Araneidae</taxon>
        <taxon>Argiope</taxon>
    </lineage>
</organism>
<comment type="caution">
    <text evidence="1">The sequence shown here is derived from an EMBL/GenBank/DDBJ whole genome shotgun (WGS) entry which is preliminary data.</text>
</comment>
<dbReference type="Proteomes" id="UP000807504">
    <property type="component" value="Unassembled WGS sequence"/>
</dbReference>
<name>A0A8T0F3C9_ARGBR</name>
<keyword evidence="2" id="KW-1185">Reference proteome</keyword>
<protein>
    <submittedName>
        <fullName evidence="1">Uncharacterized protein</fullName>
    </submittedName>
</protein>
<dbReference type="EMBL" id="JABXBU010001863">
    <property type="protein sequence ID" value="KAF8783418.1"/>
    <property type="molecule type" value="Genomic_DNA"/>
</dbReference>
<dbReference type="AlphaFoldDB" id="A0A8T0F3C9"/>